<sequence length="103" mass="10907">SYSALATVGEHDTFSGGISGEYPLSGKGSMAGGEMANGQLMSAGPMGGKGHVPLRDVGEEMEVRDAEGRYRHARRAPVDEFTLQPIRRVSKAGLETTWEGKGL</sequence>
<evidence type="ECO:0000313" key="1">
    <source>
        <dbReference type="EMBL" id="CAG8643859.1"/>
    </source>
</evidence>
<feature type="non-terminal residue" evidence="1">
    <location>
        <position position="1"/>
    </location>
</feature>
<evidence type="ECO:0000313" key="2">
    <source>
        <dbReference type="Proteomes" id="UP000789525"/>
    </source>
</evidence>
<dbReference type="Proteomes" id="UP000789525">
    <property type="component" value="Unassembled WGS sequence"/>
</dbReference>
<proteinExistence type="predicted"/>
<comment type="caution">
    <text evidence="1">The sequence shown here is derived from an EMBL/GenBank/DDBJ whole genome shotgun (WGS) entry which is preliminary data.</text>
</comment>
<reference evidence="1" key="1">
    <citation type="submission" date="2021-06" db="EMBL/GenBank/DDBJ databases">
        <authorList>
            <person name="Kallberg Y."/>
            <person name="Tangrot J."/>
            <person name="Rosling A."/>
        </authorList>
    </citation>
    <scope>NUCLEOTIDE SEQUENCE</scope>
    <source>
        <strain evidence="1">CL356</strain>
    </source>
</reference>
<protein>
    <submittedName>
        <fullName evidence="1">17509_t:CDS:1</fullName>
    </submittedName>
</protein>
<organism evidence="1 2">
    <name type="scientific">Acaulospora colombiana</name>
    <dbReference type="NCBI Taxonomy" id="27376"/>
    <lineage>
        <taxon>Eukaryota</taxon>
        <taxon>Fungi</taxon>
        <taxon>Fungi incertae sedis</taxon>
        <taxon>Mucoromycota</taxon>
        <taxon>Glomeromycotina</taxon>
        <taxon>Glomeromycetes</taxon>
        <taxon>Diversisporales</taxon>
        <taxon>Acaulosporaceae</taxon>
        <taxon>Acaulospora</taxon>
    </lineage>
</organism>
<accession>A0ACA9NEY0</accession>
<dbReference type="EMBL" id="CAJVPT010019799">
    <property type="protein sequence ID" value="CAG8643859.1"/>
    <property type="molecule type" value="Genomic_DNA"/>
</dbReference>
<name>A0ACA9NEY0_9GLOM</name>
<keyword evidence="2" id="KW-1185">Reference proteome</keyword>
<gene>
    <name evidence="1" type="ORF">ACOLOM_LOCUS8033</name>
</gene>